<keyword evidence="1" id="KW-0175">Coiled coil</keyword>
<organism evidence="3 4">
    <name type="scientific">Arthrobotrys musiformis</name>
    <dbReference type="NCBI Taxonomy" id="47236"/>
    <lineage>
        <taxon>Eukaryota</taxon>
        <taxon>Fungi</taxon>
        <taxon>Dikarya</taxon>
        <taxon>Ascomycota</taxon>
        <taxon>Pezizomycotina</taxon>
        <taxon>Orbiliomycetes</taxon>
        <taxon>Orbiliales</taxon>
        <taxon>Orbiliaceae</taxon>
        <taxon>Arthrobotrys</taxon>
    </lineage>
</organism>
<keyword evidence="4" id="KW-1185">Reference proteome</keyword>
<gene>
    <name evidence="3" type="ORF">TWF481_001340</name>
</gene>
<accession>A0AAV9WRA1</accession>
<evidence type="ECO:0000313" key="3">
    <source>
        <dbReference type="EMBL" id="KAK6512454.1"/>
    </source>
</evidence>
<dbReference type="Gene3D" id="1.20.5.340">
    <property type="match status" value="1"/>
</dbReference>
<sequence>MAELLEETPVPGLQNTLEGEISEDEDLSLHRTLEDEMAELQHMLDEPLVFVQPGSDMGEGVVMEEEEEDDGIILIGQEKWIFEHERRMLQQEKRMLAHRQKILAQEQRMFDQEGKMLKQERWIIDQRKRLFEGEEDVTEMEERIVQEEKKMEERRSGMDEKIVSVERRITDLERRMSTLKTDKVEAREKNKLTIVNLPAEVQIGILSHLPWQYQMYCFQVFPSWKEAIVLKDTRAKRYIVSEKNYCPRMHKIGASFGWRFVIQDGKIESVTYDLDLSKLAAAETEAEEKEKEFVVDLLQGAVLEDPLFLHEPAEPEKDVAEVDKVAFKVVPCQKKYECLFMKKDEKETKDAEGNVDTKEGETNLEQEKLEAEEYARNEENLTFTFTFEQHPELKNMQIIEFLDWVAKWIGGLEVLKEYKRGAGSNFEIRNIDAPESRKKFKSIFALAVELANFDKWLQQKAFTLLLDELPEVARIMLCTYSKVKLLKVRQEVETGEIEDITEHEELIRKGRLPDMVNALEEKLNIHCESLGKMRSTISDLGANFTELSQEGEVLLHLINDFSITAPRNSKQSSNQKLEPTTHTGK</sequence>
<feature type="region of interest" description="Disordered" evidence="2">
    <location>
        <begin position="566"/>
        <end position="585"/>
    </location>
</feature>
<evidence type="ECO:0008006" key="5">
    <source>
        <dbReference type="Google" id="ProtNLM"/>
    </source>
</evidence>
<dbReference type="AlphaFoldDB" id="A0AAV9WRA1"/>
<dbReference type="Proteomes" id="UP001370758">
    <property type="component" value="Unassembled WGS sequence"/>
</dbReference>
<dbReference type="EMBL" id="JAVHJL010000001">
    <property type="protein sequence ID" value="KAK6512454.1"/>
    <property type="molecule type" value="Genomic_DNA"/>
</dbReference>
<name>A0AAV9WRA1_9PEZI</name>
<evidence type="ECO:0000313" key="4">
    <source>
        <dbReference type="Proteomes" id="UP001370758"/>
    </source>
</evidence>
<proteinExistence type="predicted"/>
<evidence type="ECO:0000256" key="1">
    <source>
        <dbReference type="SAM" id="Coils"/>
    </source>
</evidence>
<comment type="caution">
    <text evidence="3">The sequence shown here is derived from an EMBL/GenBank/DDBJ whole genome shotgun (WGS) entry which is preliminary data.</text>
</comment>
<feature type="coiled-coil region" evidence="1">
    <location>
        <begin position="130"/>
        <end position="189"/>
    </location>
</feature>
<protein>
    <recommendedName>
        <fullName evidence="5">F-box domain-containing protein</fullName>
    </recommendedName>
</protein>
<reference evidence="3 4" key="1">
    <citation type="submission" date="2023-08" db="EMBL/GenBank/DDBJ databases">
        <authorList>
            <person name="Palmer J.M."/>
        </authorList>
    </citation>
    <scope>NUCLEOTIDE SEQUENCE [LARGE SCALE GENOMIC DNA]</scope>
    <source>
        <strain evidence="3 4">TWF481</strain>
    </source>
</reference>
<evidence type="ECO:0000256" key="2">
    <source>
        <dbReference type="SAM" id="MobiDB-lite"/>
    </source>
</evidence>